<dbReference type="InterPro" id="IPR027417">
    <property type="entry name" value="P-loop_NTPase"/>
</dbReference>
<feature type="domain" description="AAA+ ATPase" evidence="5">
    <location>
        <begin position="462"/>
        <end position="598"/>
    </location>
</feature>
<evidence type="ECO:0000256" key="4">
    <source>
        <dbReference type="SAM" id="MobiDB-lite"/>
    </source>
</evidence>
<evidence type="ECO:0000313" key="6">
    <source>
        <dbReference type="EMBL" id="JAT50101.1"/>
    </source>
</evidence>
<dbReference type="PANTHER" id="PTHR23077">
    <property type="entry name" value="AAA-FAMILY ATPASE"/>
    <property type="match status" value="1"/>
</dbReference>
<dbReference type="GO" id="GO:0009507">
    <property type="term" value="C:chloroplast"/>
    <property type="evidence" value="ECO:0007669"/>
    <property type="project" value="TreeGrafter"/>
</dbReference>
<dbReference type="Gene3D" id="1.10.8.60">
    <property type="match status" value="2"/>
</dbReference>
<dbReference type="InterPro" id="IPR050168">
    <property type="entry name" value="AAA_ATPase_domain"/>
</dbReference>
<dbReference type="FunFam" id="3.40.50.300:FF:000012">
    <property type="entry name" value="Transitional endoplasmic reticulum ATPase"/>
    <property type="match status" value="1"/>
</dbReference>
<dbReference type="AlphaFoldDB" id="A0A1D1Y622"/>
<evidence type="ECO:0000256" key="2">
    <source>
        <dbReference type="ARBA" id="ARBA00022741"/>
    </source>
</evidence>
<sequence>MPSSKGKKPSKTRSSLSALDSSPSTRRVSTPSPVPRGAGASEEGEDEELTLRRLSEAAAKFPSLISEYSFRGRITDVDSSWEQGGGRASVWLSEAAMVSSSLRPGTLVSVSLPASGKQLSDGIPLDALSDGCCKYFGLDVDGIMTREAGRYFAIAKVFSSQKVFKNGVKLSWSLSCTMGFPPIGRMLFVFPIGYPPASHLLCGVDEMHKSTGRTVSFASLCLCTDLHLKLVPLNIGQMPYTERLTAVSDSVNSGCILSGEASSPKTPSCYQSKLSSPVSGPIHVKGTQDYIPNTGCYSNINQSAVREAMKDDKCSELLRTYAVRWFHGHYVLNGNLLALPIFGQLSILHVESGIKASVGSAREDQTYDTTNNLVVSETESQSLLQVDTIFFVDSRTKVHLNPMPSVAESSDKKDTVSSKLMLKDFMVKEAGNHLRLGGLSREYALLKEIISFSFSAESVLPRYKGVLLHGPPGTGKTSLACSCAHDAGANLYVVNGPEIVSEYYGESELKLVEVFDSARGATPAVVFIDELDAIAPARKGGGEGLSLRIVATLLELMDGISRSDGVLVIAATNRLDSVDPALRRPGRFDREIEIGVPTPDQRLDILSGILNEMQHSISDKEIQSLALATHGFVGADLSALCNEAAMIALRRYIKNKSLRGLTLDKCCGEPCPRLNGQIAESRCYYSGDDNTSYVDHMDSLLSSLSKMSVSLKPFADHALLWENTITDQRGAHGSACVVEESTELEVTAADFEQAKLKIRPSAMREVMLEVPKVCWEDVGGQNEVKRQLIEAIQWPQTCPDAFKRIGIRPPRGLLMFGPPGCSKTLMARAVASEAKLNFLAVKGPELLSKWVGESEKAISLLFAKARANSPSIIFFDEIDGLATTRGQENDGTSVGDRVMSQLLIELNGLDQRFGVTVIAATNRPDKIDPALLRPGRFDRHLDVKPPNMSDREEIFSIHMRNMPVSADVTTRELASITEGYSGADIKLVCREAAIAALEECFDVPEISMVHFKIAIGRVQPADVQFYLDISEKFKRFVDTRTEN</sequence>
<dbReference type="PROSITE" id="PS00674">
    <property type="entry name" value="AAA"/>
    <property type="match status" value="2"/>
</dbReference>
<comment type="similarity">
    <text evidence="1">Belongs to the AAA ATPase family.</text>
</comment>
<dbReference type="InterPro" id="IPR003593">
    <property type="entry name" value="AAA+_ATPase"/>
</dbReference>
<feature type="compositionally biased region" description="Basic residues" evidence="4">
    <location>
        <begin position="1"/>
        <end position="11"/>
    </location>
</feature>
<dbReference type="GO" id="GO:0005524">
    <property type="term" value="F:ATP binding"/>
    <property type="evidence" value="ECO:0007669"/>
    <property type="project" value="UniProtKB-KW"/>
</dbReference>
<dbReference type="Gene3D" id="3.40.50.300">
    <property type="entry name" value="P-loop containing nucleotide triphosphate hydrolases"/>
    <property type="match status" value="2"/>
</dbReference>
<dbReference type="CDD" id="cd19511">
    <property type="entry name" value="RecA-like_CDC48_r2-like"/>
    <property type="match status" value="1"/>
</dbReference>
<dbReference type="InterPro" id="IPR041569">
    <property type="entry name" value="AAA_lid_3"/>
</dbReference>
<protein>
    <submittedName>
        <fullName evidence="6">Calmodulin-interacting protein 111</fullName>
    </submittedName>
</protein>
<dbReference type="Pfam" id="PF26429">
    <property type="entry name" value="DPBB_CI111"/>
    <property type="match status" value="1"/>
</dbReference>
<dbReference type="InterPro" id="IPR058958">
    <property type="entry name" value="DPBB_CI111"/>
</dbReference>
<dbReference type="InterPro" id="IPR003959">
    <property type="entry name" value="ATPase_AAA_core"/>
</dbReference>
<accession>A0A1D1Y622</accession>
<feature type="compositionally biased region" description="Low complexity" evidence="4">
    <location>
        <begin position="12"/>
        <end position="41"/>
    </location>
</feature>
<evidence type="ECO:0000256" key="3">
    <source>
        <dbReference type="ARBA" id="ARBA00022840"/>
    </source>
</evidence>
<organism evidence="6">
    <name type="scientific">Anthurium amnicola</name>
    <dbReference type="NCBI Taxonomy" id="1678845"/>
    <lineage>
        <taxon>Eukaryota</taxon>
        <taxon>Viridiplantae</taxon>
        <taxon>Streptophyta</taxon>
        <taxon>Embryophyta</taxon>
        <taxon>Tracheophyta</taxon>
        <taxon>Spermatophyta</taxon>
        <taxon>Magnoliopsida</taxon>
        <taxon>Liliopsida</taxon>
        <taxon>Araceae</taxon>
        <taxon>Pothoideae</taxon>
        <taxon>Potheae</taxon>
        <taxon>Anthurium</taxon>
    </lineage>
</organism>
<keyword evidence="3" id="KW-0067">ATP-binding</keyword>
<dbReference type="InterPro" id="IPR003960">
    <property type="entry name" value="ATPase_AAA_CS"/>
</dbReference>
<dbReference type="FunFam" id="3.40.50.300:FF:000661">
    <property type="entry name" value="calmodulin-interacting protein 111 isoform X1"/>
    <property type="match status" value="1"/>
</dbReference>
<dbReference type="FunFam" id="1.10.8.60:FF:000038">
    <property type="entry name" value="spermatogenesis-associated protein 5-like protein 1"/>
    <property type="match status" value="1"/>
</dbReference>
<dbReference type="SMART" id="SM00382">
    <property type="entry name" value="AAA"/>
    <property type="match status" value="2"/>
</dbReference>
<keyword evidence="2" id="KW-0547">Nucleotide-binding</keyword>
<name>A0A1D1Y622_9ARAE</name>
<reference evidence="6" key="1">
    <citation type="submission" date="2015-07" db="EMBL/GenBank/DDBJ databases">
        <title>Transcriptome Assembly of Anthurium amnicola.</title>
        <authorList>
            <person name="Suzuki J."/>
        </authorList>
    </citation>
    <scope>NUCLEOTIDE SEQUENCE</scope>
</reference>
<gene>
    <name evidence="6" type="primary">CIP111_8</name>
    <name evidence="6" type="ORF">g.79566</name>
</gene>
<dbReference type="Pfam" id="PF17862">
    <property type="entry name" value="AAA_lid_3"/>
    <property type="match status" value="2"/>
</dbReference>
<dbReference type="PANTHER" id="PTHR23077:SF27">
    <property type="entry name" value="ATPASE FAMILY GENE 2 PROTEIN HOMOLOG A"/>
    <property type="match status" value="1"/>
</dbReference>
<evidence type="ECO:0000259" key="5">
    <source>
        <dbReference type="SMART" id="SM00382"/>
    </source>
</evidence>
<feature type="region of interest" description="Disordered" evidence="4">
    <location>
        <begin position="1"/>
        <end position="49"/>
    </location>
</feature>
<dbReference type="EMBL" id="GDJX01017835">
    <property type="protein sequence ID" value="JAT50101.1"/>
    <property type="molecule type" value="Transcribed_RNA"/>
</dbReference>
<evidence type="ECO:0000256" key="1">
    <source>
        <dbReference type="ARBA" id="ARBA00006914"/>
    </source>
</evidence>
<feature type="domain" description="AAA+ ATPase" evidence="5">
    <location>
        <begin position="809"/>
        <end position="947"/>
    </location>
</feature>
<proteinExistence type="inferred from homology"/>
<dbReference type="SUPFAM" id="SSF52540">
    <property type="entry name" value="P-loop containing nucleoside triphosphate hydrolases"/>
    <property type="match status" value="2"/>
</dbReference>
<dbReference type="Pfam" id="PF00004">
    <property type="entry name" value="AAA"/>
    <property type="match status" value="2"/>
</dbReference>
<dbReference type="GO" id="GO:0016887">
    <property type="term" value="F:ATP hydrolysis activity"/>
    <property type="evidence" value="ECO:0007669"/>
    <property type="project" value="InterPro"/>
</dbReference>